<accession>A0A7J8WY91</accession>
<gene>
    <name evidence="4" type="ORF">Goari_011715</name>
</gene>
<comment type="catalytic activity">
    <reaction evidence="1">
        <text>O-phospho-L-threonyl-[protein] + H2O = L-threonyl-[protein] + phosphate</text>
        <dbReference type="Rhea" id="RHEA:47004"/>
        <dbReference type="Rhea" id="RHEA-COMP:11060"/>
        <dbReference type="Rhea" id="RHEA-COMP:11605"/>
        <dbReference type="ChEBI" id="CHEBI:15377"/>
        <dbReference type="ChEBI" id="CHEBI:30013"/>
        <dbReference type="ChEBI" id="CHEBI:43474"/>
        <dbReference type="ChEBI" id="CHEBI:61977"/>
        <dbReference type="EC" id="3.1.3.16"/>
    </reaction>
</comment>
<keyword evidence="1" id="KW-0460">Magnesium</keyword>
<name>A0A7J8WY91_GOSAI</name>
<comment type="similarity">
    <text evidence="1">Belongs to the PP2C family.</text>
</comment>
<dbReference type="PROSITE" id="PS51746">
    <property type="entry name" value="PPM_2"/>
    <property type="match status" value="1"/>
</dbReference>
<dbReference type="Proteomes" id="UP000593577">
    <property type="component" value="Unassembled WGS sequence"/>
</dbReference>
<keyword evidence="1" id="KW-0378">Hydrolase</keyword>
<feature type="domain" description="PPM-type phosphatase" evidence="3">
    <location>
        <begin position="43"/>
        <end position="263"/>
    </location>
</feature>
<dbReference type="InterPro" id="IPR039123">
    <property type="entry name" value="PPTC7"/>
</dbReference>
<protein>
    <recommendedName>
        <fullName evidence="1">Protein phosphatase</fullName>
        <ecNumber evidence="1">3.1.3.16</ecNumber>
    </recommendedName>
</protein>
<keyword evidence="1" id="KW-0479">Metal-binding</keyword>
<feature type="region of interest" description="Disordered" evidence="2">
    <location>
        <begin position="1"/>
        <end position="24"/>
    </location>
</feature>
<dbReference type="SUPFAM" id="SSF81606">
    <property type="entry name" value="PP2C-like"/>
    <property type="match status" value="1"/>
</dbReference>
<dbReference type="PANTHER" id="PTHR12320">
    <property type="entry name" value="PROTEIN PHOSPHATASE 2C"/>
    <property type="match status" value="1"/>
</dbReference>
<dbReference type="InterPro" id="IPR001932">
    <property type="entry name" value="PPM-type_phosphatase-like_dom"/>
</dbReference>
<evidence type="ECO:0000256" key="1">
    <source>
        <dbReference type="RuleBase" id="RU366020"/>
    </source>
</evidence>
<dbReference type="EMBL" id="JABFAA010000004">
    <property type="protein sequence ID" value="MBA0679981.1"/>
    <property type="molecule type" value="Genomic_DNA"/>
</dbReference>
<comment type="cofactor">
    <cofactor evidence="1">
        <name>Mn(2+)</name>
        <dbReference type="ChEBI" id="CHEBI:29035"/>
    </cofactor>
</comment>
<keyword evidence="1" id="KW-0464">Manganese</keyword>
<comment type="catalytic activity">
    <reaction evidence="1">
        <text>O-phospho-L-seryl-[protein] + H2O = L-seryl-[protein] + phosphate</text>
        <dbReference type="Rhea" id="RHEA:20629"/>
        <dbReference type="Rhea" id="RHEA-COMP:9863"/>
        <dbReference type="Rhea" id="RHEA-COMP:11604"/>
        <dbReference type="ChEBI" id="CHEBI:15377"/>
        <dbReference type="ChEBI" id="CHEBI:29999"/>
        <dbReference type="ChEBI" id="CHEBI:43474"/>
        <dbReference type="ChEBI" id="CHEBI:83421"/>
        <dbReference type="EC" id="3.1.3.16"/>
    </reaction>
</comment>
<organism evidence="4 5">
    <name type="scientific">Gossypium aridum</name>
    <name type="common">American cotton</name>
    <name type="synonym">Erioxylum aridum</name>
    <dbReference type="NCBI Taxonomy" id="34290"/>
    <lineage>
        <taxon>Eukaryota</taxon>
        <taxon>Viridiplantae</taxon>
        <taxon>Streptophyta</taxon>
        <taxon>Embryophyta</taxon>
        <taxon>Tracheophyta</taxon>
        <taxon>Spermatophyta</taxon>
        <taxon>Magnoliopsida</taxon>
        <taxon>eudicotyledons</taxon>
        <taxon>Gunneridae</taxon>
        <taxon>Pentapetalae</taxon>
        <taxon>rosids</taxon>
        <taxon>malvids</taxon>
        <taxon>Malvales</taxon>
        <taxon>Malvaceae</taxon>
        <taxon>Malvoideae</taxon>
        <taxon>Gossypium</taxon>
    </lineage>
</organism>
<keyword evidence="5" id="KW-1185">Reference proteome</keyword>
<dbReference type="PANTHER" id="PTHR12320:SF14">
    <property type="entry name" value="PROTEIN PHOSPHATASE"/>
    <property type="match status" value="1"/>
</dbReference>
<keyword evidence="1" id="KW-0904">Protein phosphatase</keyword>
<evidence type="ECO:0000313" key="5">
    <source>
        <dbReference type="Proteomes" id="UP000593577"/>
    </source>
</evidence>
<reference evidence="4 5" key="1">
    <citation type="journal article" date="2019" name="Genome Biol. Evol.">
        <title>Insights into the evolution of the New World diploid cottons (Gossypium, subgenus Houzingenia) based on genome sequencing.</title>
        <authorList>
            <person name="Grover C.E."/>
            <person name="Arick M.A. 2nd"/>
            <person name="Thrash A."/>
            <person name="Conover J.L."/>
            <person name="Sanders W.S."/>
            <person name="Peterson D.G."/>
            <person name="Frelichowski J.E."/>
            <person name="Scheffler J.A."/>
            <person name="Scheffler B.E."/>
            <person name="Wendel J.F."/>
        </authorList>
    </citation>
    <scope>NUCLEOTIDE SEQUENCE [LARGE SCALE GENOMIC DNA]</scope>
    <source>
        <strain evidence="4">185</strain>
        <tissue evidence="4">Leaf</tissue>
    </source>
</reference>
<dbReference type="EC" id="3.1.3.16" evidence="1"/>
<sequence length="266" mass="29064">MRGQKNDSLKVGKRVEEEEGSERESVYRGNGIRMEKLRMKCGSFYIAKDRASKPQDGVGGWSKHGVDAGLYAAELINNSLLATLTQPLTQVDPMKVLDEAFSKTKAQGSSTACIITLQEGNMLHAVNVGDSRFMVIRRGEIIDKSPIQLQSFNFPYQLGNSANCAKPRQAQVIKVRVEAGDVIIAGTDGLFDNLFELQILATASKGIEQDLGAEEMAWEMAQQAYQTSRDKAAVTPFMEASKRAGRFRDGGKGDDITVIVSRILGA</sequence>
<dbReference type="GO" id="GO:0046872">
    <property type="term" value="F:metal ion binding"/>
    <property type="evidence" value="ECO:0007669"/>
    <property type="project" value="UniProtKB-UniRule"/>
</dbReference>
<evidence type="ECO:0000313" key="4">
    <source>
        <dbReference type="EMBL" id="MBA0679981.1"/>
    </source>
</evidence>
<evidence type="ECO:0000259" key="3">
    <source>
        <dbReference type="PROSITE" id="PS51746"/>
    </source>
</evidence>
<dbReference type="Pfam" id="PF07228">
    <property type="entry name" value="SpoIIE"/>
    <property type="match status" value="1"/>
</dbReference>
<evidence type="ECO:0000256" key="2">
    <source>
        <dbReference type="SAM" id="MobiDB-lite"/>
    </source>
</evidence>
<dbReference type="InterPro" id="IPR036457">
    <property type="entry name" value="PPM-type-like_dom_sf"/>
</dbReference>
<dbReference type="SMART" id="SM00332">
    <property type="entry name" value="PP2Cc"/>
    <property type="match status" value="1"/>
</dbReference>
<dbReference type="AlphaFoldDB" id="A0A7J8WY91"/>
<dbReference type="SMART" id="SM00331">
    <property type="entry name" value="PP2C_SIG"/>
    <property type="match status" value="1"/>
</dbReference>
<dbReference type="Gene3D" id="3.60.40.10">
    <property type="entry name" value="PPM-type phosphatase domain"/>
    <property type="match status" value="2"/>
</dbReference>
<dbReference type="GO" id="GO:0004722">
    <property type="term" value="F:protein serine/threonine phosphatase activity"/>
    <property type="evidence" value="ECO:0007669"/>
    <property type="project" value="UniProtKB-EC"/>
</dbReference>
<comment type="cofactor">
    <cofactor evidence="1">
        <name>Mg(2+)</name>
        <dbReference type="ChEBI" id="CHEBI:18420"/>
    </cofactor>
</comment>
<proteinExistence type="inferred from homology"/>
<comment type="caution">
    <text evidence="4">The sequence shown here is derived from an EMBL/GenBank/DDBJ whole genome shotgun (WGS) entry which is preliminary data.</text>
</comment>